<feature type="region of interest" description="Disordered" evidence="2">
    <location>
        <begin position="1"/>
        <end position="20"/>
    </location>
</feature>
<dbReference type="InterPro" id="IPR009875">
    <property type="entry name" value="PilZ_domain"/>
</dbReference>
<sequence length="228" mass="24648">MIGTKPRQPDESDGTQRQRGQRLVLRLQTGVGQSGKAFDAEILNLSPSGMLVKTTARLSLDDPLHVVLPNTGPVAAKVVWFDELLYGCSFAAPLSDADIEAANAVAQGSEEGHGVDSETLGERIRRLRTRRGLPMRALADVIGVSKPTLWKWESDQVRPRHAKMQRLAVELGVSELELVYGAPSDGVEETGEPGSLADIVRQARKMIAEAAGVDESSVDVRIDWGEAD</sequence>
<dbReference type="RefSeq" id="WP_221422795.1">
    <property type="nucleotide sequence ID" value="NZ_CP081297.1"/>
</dbReference>
<organism evidence="4 5">
    <name type="scientific">Qipengyuania psychrotolerans</name>
    <dbReference type="NCBI Taxonomy" id="2867238"/>
    <lineage>
        <taxon>Bacteria</taxon>
        <taxon>Pseudomonadati</taxon>
        <taxon>Pseudomonadota</taxon>
        <taxon>Alphaproteobacteria</taxon>
        <taxon>Sphingomonadales</taxon>
        <taxon>Erythrobacteraceae</taxon>
        <taxon>Qipengyuania</taxon>
    </lineage>
</organism>
<dbReference type="SUPFAM" id="SSF141371">
    <property type="entry name" value="PilZ domain-like"/>
    <property type="match status" value="1"/>
</dbReference>
<keyword evidence="1" id="KW-0238">DNA-binding</keyword>
<evidence type="ECO:0000313" key="4">
    <source>
        <dbReference type="EMBL" id="QZD87256.1"/>
    </source>
</evidence>
<feature type="domain" description="HTH cro/C1-type" evidence="3">
    <location>
        <begin position="124"/>
        <end position="178"/>
    </location>
</feature>
<evidence type="ECO:0000256" key="1">
    <source>
        <dbReference type="ARBA" id="ARBA00023125"/>
    </source>
</evidence>
<dbReference type="PANTHER" id="PTHR46797">
    <property type="entry name" value="HTH-TYPE TRANSCRIPTIONAL REGULATOR"/>
    <property type="match status" value="1"/>
</dbReference>
<accession>A0ABX8ZEV8</accession>
<evidence type="ECO:0000313" key="5">
    <source>
        <dbReference type="Proteomes" id="UP000824280"/>
    </source>
</evidence>
<dbReference type="Proteomes" id="UP000824280">
    <property type="component" value="Chromosome"/>
</dbReference>
<dbReference type="CDD" id="cd00093">
    <property type="entry name" value="HTH_XRE"/>
    <property type="match status" value="1"/>
</dbReference>
<protein>
    <submittedName>
        <fullName evidence="4">Helix-turn-helix domain-containing protein</fullName>
    </submittedName>
</protein>
<name>A0ABX8ZEV8_9SPHN</name>
<reference evidence="4 5" key="1">
    <citation type="submission" date="2021-08" db="EMBL/GenBank/DDBJ databases">
        <title>Comparative Genomics Analysis of the Genus Qipengyuania Reveals Extensive Genetic Diversity and Metabolic Versatility, Including the Description of Fifteen Novel Species.</title>
        <authorList>
            <person name="Liu Y."/>
        </authorList>
    </citation>
    <scope>NUCLEOTIDE SEQUENCE [LARGE SCALE GENOMIC DNA]</scope>
    <source>
        <strain evidence="4 5">1XM2-8</strain>
    </source>
</reference>
<dbReference type="InterPro" id="IPR010982">
    <property type="entry name" value="Lambda_DNA-bd_dom_sf"/>
</dbReference>
<dbReference type="InterPro" id="IPR050807">
    <property type="entry name" value="TransReg_Diox_bact_type"/>
</dbReference>
<dbReference type="EMBL" id="CP081297">
    <property type="protein sequence ID" value="QZD87256.1"/>
    <property type="molecule type" value="Genomic_DNA"/>
</dbReference>
<evidence type="ECO:0000256" key="2">
    <source>
        <dbReference type="SAM" id="MobiDB-lite"/>
    </source>
</evidence>
<dbReference type="SMART" id="SM00530">
    <property type="entry name" value="HTH_XRE"/>
    <property type="match status" value="1"/>
</dbReference>
<dbReference type="Pfam" id="PF13560">
    <property type="entry name" value="HTH_31"/>
    <property type="match status" value="1"/>
</dbReference>
<evidence type="ECO:0000259" key="3">
    <source>
        <dbReference type="PROSITE" id="PS50943"/>
    </source>
</evidence>
<dbReference type="Pfam" id="PF07238">
    <property type="entry name" value="PilZ"/>
    <property type="match status" value="1"/>
</dbReference>
<keyword evidence="5" id="KW-1185">Reference proteome</keyword>
<dbReference type="Gene3D" id="1.10.260.40">
    <property type="entry name" value="lambda repressor-like DNA-binding domains"/>
    <property type="match status" value="1"/>
</dbReference>
<feature type="compositionally biased region" description="Basic and acidic residues" evidence="2">
    <location>
        <begin position="7"/>
        <end position="16"/>
    </location>
</feature>
<dbReference type="PROSITE" id="PS50943">
    <property type="entry name" value="HTH_CROC1"/>
    <property type="match status" value="1"/>
</dbReference>
<dbReference type="PANTHER" id="PTHR46797:SF1">
    <property type="entry name" value="METHYLPHOSPHONATE SYNTHASE"/>
    <property type="match status" value="1"/>
</dbReference>
<proteinExistence type="predicted"/>
<dbReference type="SUPFAM" id="SSF47413">
    <property type="entry name" value="lambda repressor-like DNA-binding domains"/>
    <property type="match status" value="1"/>
</dbReference>
<gene>
    <name evidence="4" type="ORF">K3166_00640</name>
</gene>
<dbReference type="InterPro" id="IPR001387">
    <property type="entry name" value="Cro/C1-type_HTH"/>
</dbReference>